<geneLocation type="mitochondrion" evidence="13"/>
<dbReference type="GO" id="GO:0005743">
    <property type="term" value="C:mitochondrial inner membrane"/>
    <property type="evidence" value="ECO:0007669"/>
    <property type="project" value="UniProtKB-SubCell"/>
</dbReference>
<dbReference type="PROSITE" id="PS00449">
    <property type="entry name" value="ATPASE_A"/>
    <property type="match status" value="1"/>
</dbReference>
<dbReference type="InterPro" id="IPR035908">
    <property type="entry name" value="F0_ATP_A_sf"/>
</dbReference>
<feature type="transmembrane region" description="Helical" evidence="12">
    <location>
        <begin position="190"/>
        <end position="214"/>
    </location>
</feature>
<evidence type="ECO:0000256" key="2">
    <source>
        <dbReference type="ARBA" id="ARBA00006810"/>
    </source>
</evidence>
<dbReference type="RefSeq" id="YP_009157859.1">
    <property type="nucleotide sequence ID" value="NC_027488.1"/>
</dbReference>
<organism evidence="13">
    <name type="scientific">Haplothrips aculeatus</name>
    <dbReference type="NCBI Taxonomy" id="450991"/>
    <lineage>
        <taxon>Eukaryota</taxon>
        <taxon>Metazoa</taxon>
        <taxon>Ecdysozoa</taxon>
        <taxon>Arthropoda</taxon>
        <taxon>Hexapoda</taxon>
        <taxon>Insecta</taxon>
        <taxon>Pterygota</taxon>
        <taxon>Neoptera</taxon>
        <taxon>Paraneoptera</taxon>
        <taxon>Thysanoptera</taxon>
        <taxon>Tubulifera</taxon>
        <taxon>Phlaeothripoidea</taxon>
        <taxon>Phlaeothripidae</taxon>
        <taxon>Phlaeothripinae</taxon>
        <taxon>Haplothrips</taxon>
    </lineage>
</organism>
<dbReference type="InterPro" id="IPR000568">
    <property type="entry name" value="ATP_synth_F0_asu"/>
</dbReference>
<dbReference type="AlphaFoldDB" id="A0A0H3VPT5"/>
<comment type="similarity">
    <text evidence="2">Belongs to the ATPase A chain family.</text>
</comment>
<dbReference type="InterPro" id="IPR023011">
    <property type="entry name" value="ATP_synth_F0_asu_AS"/>
</dbReference>
<dbReference type="InterPro" id="IPR045083">
    <property type="entry name" value="ATP_synth_F0_asu_bact/mt"/>
</dbReference>
<dbReference type="PANTHER" id="PTHR11410:SF0">
    <property type="entry name" value="ATP SYNTHASE SUBUNIT A"/>
    <property type="match status" value="1"/>
</dbReference>
<dbReference type="PANTHER" id="PTHR11410">
    <property type="entry name" value="ATP SYNTHASE SUBUNIT A"/>
    <property type="match status" value="1"/>
</dbReference>
<feature type="transmembrane region" description="Helical" evidence="12">
    <location>
        <begin position="20"/>
        <end position="40"/>
    </location>
</feature>
<evidence type="ECO:0000256" key="3">
    <source>
        <dbReference type="ARBA" id="ARBA00022448"/>
    </source>
</evidence>
<dbReference type="Gene3D" id="1.20.120.220">
    <property type="entry name" value="ATP synthase, F0 complex, subunit A"/>
    <property type="match status" value="1"/>
</dbReference>
<dbReference type="SUPFAM" id="SSF81336">
    <property type="entry name" value="F1F0 ATP synthase subunit A"/>
    <property type="match status" value="1"/>
</dbReference>
<keyword evidence="9 12" id="KW-0472">Membrane</keyword>
<evidence type="ECO:0000256" key="7">
    <source>
        <dbReference type="ARBA" id="ARBA00022989"/>
    </source>
</evidence>
<dbReference type="PRINTS" id="PR00123">
    <property type="entry name" value="ATPASEA"/>
</dbReference>
<dbReference type="CDD" id="cd00310">
    <property type="entry name" value="ATP-synt_Fo_a_6"/>
    <property type="match status" value="1"/>
</dbReference>
<evidence type="ECO:0000256" key="6">
    <source>
        <dbReference type="ARBA" id="ARBA00022781"/>
    </source>
</evidence>
<dbReference type="NCBIfam" id="TIGR01131">
    <property type="entry name" value="ATP_synt_6_or_A"/>
    <property type="match status" value="1"/>
</dbReference>
<evidence type="ECO:0000256" key="10">
    <source>
        <dbReference type="ARBA" id="ARBA00023310"/>
    </source>
</evidence>
<feature type="transmembrane region" description="Helical" evidence="12">
    <location>
        <begin position="135"/>
        <end position="154"/>
    </location>
</feature>
<keyword evidence="6" id="KW-0375">Hydrogen ion transport</keyword>
<evidence type="ECO:0000256" key="8">
    <source>
        <dbReference type="ARBA" id="ARBA00023065"/>
    </source>
</evidence>
<feature type="transmembrane region" description="Helical" evidence="12">
    <location>
        <begin position="103"/>
        <end position="123"/>
    </location>
</feature>
<reference evidence="13" key="1">
    <citation type="submission" date="2014-11" db="EMBL/GenBank/DDBJ databases">
        <title>The mitochondrial genome of Haplothrips aculeatus.</title>
        <authorList>
            <person name="Yan D."/>
            <person name="Zhang H."/>
            <person name="Zhang D."/>
        </authorList>
    </citation>
    <scope>NUCLEOTIDE SEQUENCE</scope>
</reference>
<keyword evidence="7 12" id="KW-1133">Transmembrane helix</keyword>
<proteinExistence type="inferred from homology"/>
<keyword evidence="4" id="KW-0138">CF(0)</keyword>
<keyword evidence="10" id="KW-0066">ATP synthesis</keyword>
<protein>
    <recommendedName>
        <fullName evidence="11">ATP synthase subunit a</fullName>
    </recommendedName>
</protein>
<evidence type="ECO:0000256" key="1">
    <source>
        <dbReference type="ARBA" id="ARBA00004141"/>
    </source>
</evidence>
<dbReference type="GeneID" id="25019278"/>
<keyword evidence="13" id="KW-0496">Mitochondrion</keyword>
<sequence>MFFKMKMNLFSSFDLYSGNMFFFNILMLFLVFFFPCKYWYFNSRNMYLIWNMFFFLKKEFFLLIGKNLFGGNLIYIIFFMFILQYNIFGMFPYIFTMTSQLNMNLYFSLNFFLIFFLLGLFKLPNMMMVHLTPLGSPNILAPFLIIIELISMIIRPLTLSIRLTANIISGHILMEILLGPAESMLFIMKIFFYCFMLPIFFLELVVCFVQAFVISSLSSLYLGEPISH</sequence>
<dbReference type="Pfam" id="PF00119">
    <property type="entry name" value="ATP-synt_A"/>
    <property type="match status" value="1"/>
</dbReference>
<evidence type="ECO:0000256" key="9">
    <source>
        <dbReference type="ARBA" id="ARBA00023136"/>
    </source>
</evidence>
<evidence type="ECO:0000256" key="12">
    <source>
        <dbReference type="SAM" id="Phobius"/>
    </source>
</evidence>
<name>A0A0H3VPT5_9NEOP</name>
<evidence type="ECO:0000256" key="4">
    <source>
        <dbReference type="ARBA" id="ARBA00022547"/>
    </source>
</evidence>
<dbReference type="EMBL" id="KP198620">
    <property type="protein sequence ID" value="AKE35839.1"/>
    <property type="molecule type" value="Genomic_DNA"/>
</dbReference>
<keyword evidence="8" id="KW-0406">Ion transport</keyword>
<keyword evidence="3" id="KW-0813">Transport</keyword>
<evidence type="ECO:0000256" key="5">
    <source>
        <dbReference type="ARBA" id="ARBA00022692"/>
    </source>
</evidence>
<comment type="subcellular location">
    <subcellularLocation>
        <location evidence="1">Membrane</location>
        <topology evidence="1">Multi-pass membrane protein</topology>
    </subcellularLocation>
    <subcellularLocation>
        <location evidence="11">Mitochondrion inner membrane</location>
        <topology evidence="11">Multi-pass membrane protein</topology>
    </subcellularLocation>
</comment>
<evidence type="ECO:0000256" key="11">
    <source>
        <dbReference type="RuleBase" id="RU004450"/>
    </source>
</evidence>
<keyword evidence="5 12" id="KW-0812">Transmembrane</keyword>
<evidence type="ECO:0000313" key="13">
    <source>
        <dbReference type="EMBL" id="AKE35839.1"/>
    </source>
</evidence>
<dbReference type="GO" id="GO:0045259">
    <property type="term" value="C:proton-transporting ATP synthase complex"/>
    <property type="evidence" value="ECO:0007669"/>
    <property type="project" value="UniProtKB-KW"/>
</dbReference>
<accession>A0A0H3VPT5</accession>
<gene>
    <name evidence="13" type="primary">ATP6</name>
</gene>
<dbReference type="CTD" id="4508"/>
<dbReference type="GO" id="GO:0046933">
    <property type="term" value="F:proton-transporting ATP synthase activity, rotational mechanism"/>
    <property type="evidence" value="ECO:0007669"/>
    <property type="project" value="TreeGrafter"/>
</dbReference>